<keyword evidence="2" id="KW-1185">Reference proteome</keyword>
<reference evidence="1 2" key="1">
    <citation type="submission" date="2016-10" db="EMBL/GenBank/DDBJ databases">
        <authorList>
            <person name="Varghese N."/>
            <person name="Submissions S."/>
        </authorList>
    </citation>
    <scope>NUCLEOTIDE SEQUENCE [LARGE SCALE GENOMIC DNA]</scope>
    <source>
        <strain evidence="1 2">CECT 8317</strain>
    </source>
</reference>
<comment type="caution">
    <text evidence="1">The sequence shown here is derived from an EMBL/GenBank/DDBJ whole genome shotgun (WGS) entry which is preliminary data.</text>
</comment>
<organism evidence="1 2">
    <name type="scientific">Halopseudomonas aestusnigri</name>
    <dbReference type="NCBI Taxonomy" id="857252"/>
    <lineage>
        <taxon>Bacteria</taxon>
        <taxon>Pseudomonadati</taxon>
        <taxon>Pseudomonadota</taxon>
        <taxon>Gammaproteobacteria</taxon>
        <taxon>Pseudomonadales</taxon>
        <taxon>Pseudomonadaceae</taxon>
        <taxon>Halopseudomonas</taxon>
    </lineage>
</organism>
<evidence type="ECO:0000313" key="1">
    <source>
        <dbReference type="EMBL" id="SEF83170.1"/>
    </source>
</evidence>
<gene>
    <name evidence="1" type="ORF">SAMN05216586_10252</name>
</gene>
<proteinExistence type="predicted"/>
<name>A0AAQ1JP51_9GAMM</name>
<dbReference type="Proteomes" id="UP000243518">
    <property type="component" value="Unassembled WGS sequence"/>
</dbReference>
<protein>
    <submittedName>
        <fullName evidence="1">Uncharacterized protein</fullName>
    </submittedName>
</protein>
<sequence length="113" mass="12013">MSDFSAAMDDMDATLLDSLKDGRVDFLTASGSVAVEGLDAIVEQDVERINELSGAVDRVVTICVLKGALGSYDRKGAFRSNAGEPVKLIAGKTMHLDGIESDDGSLITFYVRP</sequence>
<accession>A0AAQ1JP51</accession>
<dbReference type="RefSeq" id="WP_235005729.1">
    <property type="nucleotide sequence ID" value="NZ_FNVE01000002.1"/>
</dbReference>
<evidence type="ECO:0000313" key="2">
    <source>
        <dbReference type="Proteomes" id="UP000243518"/>
    </source>
</evidence>
<dbReference type="AlphaFoldDB" id="A0AAQ1JP51"/>
<dbReference type="EMBL" id="FNVE01000002">
    <property type="protein sequence ID" value="SEF83170.1"/>
    <property type="molecule type" value="Genomic_DNA"/>
</dbReference>